<dbReference type="Pfam" id="PF02391">
    <property type="entry name" value="MoaE"/>
    <property type="match status" value="1"/>
</dbReference>
<evidence type="ECO:0000313" key="2">
    <source>
        <dbReference type="Proteomes" id="UP001501074"/>
    </source>
</evidence>
<dbReference type="EMBL" id="BAAAZO010000011">
    <property type="protein sequence ID" value="GAA3631909.1"/>
    <property type="molecule type" value="Genomic_DNA"/>
</dbReference>
<evidence type="ECO:0000313" key="1">
    <source>
        <dbReference type="EMBL" id="GAA3631909.1"/>
    </source>
</evidence>
<accession>A0ABP7AG90</accession>
<protein>
    <submittedName>
        <fullName evidence="1">Molybdenum cofactor biosynthesis protein MoaE</fullName>
    </submittedName>
</protein>
<dbReference type="CDD" id="cd00756">
    <property type="entry name" value="MoaE"/>
    <property type="match status" value="1"/>
</dbReference>
<proteinExistence type="predicted"/>
<comment type="caution">
    <text evidence="1">The sequence shown here is derived from an EMBL/GenBank/DDBJ whole genome shotgun (WGS) entry which is preliminary data.</text>
</comment>
<sequence>MRSLAPTLLTLVPVPIETTRDHSRIVPPARQVLLTQVTDQPIDLQELASRVGGASSGAVVTFGGVVRNHDSGREVTGLEYVGHPTAQAVLERVVAEVTAASDAEAVAVSHRIGTLAIGDTALAVAVAGAHRQEAFETAMRLVDEVKAQLPIWKRQVLADGTDEWVACP</sequence>
<dbReference type="SUPFAM" id="SSF54690">
    <property type="entry name" value="Molybdopterin synthase subunit MoaE"/>
    <property type="match status" value="1"/>
</dbReference>
<dbReference type="InterPro" id="IPR003448">
    <property type="entry name" value="Mopterin_biosynth_MoaE"/>
</dbReference>
<keyword evidence="2" id="KW-1185">Reference proteome</keyword>
<dbReference type="PANTHER" id="PTHR23404">
    <property type="entry name" value="MOLYBDOPTERIN SYNTHASE RELATED"/>
    <property type="match status" value="1"/>
</dbReference>
<organism evidence="1 2">
    <name type="scientific">Kineosporia mesophila</name>
    <dbReference type="NCBI Taxonomy" id="566012"/>
    <lineage>
        <taxon>Bacteria</taxon>
        <taxon>Bacillati</taxon>
        <taxon>Actinomycetota</taxon>
        <taxon>Actinomycetes</taxon>
        <taxon>Kineosporiales</taxon>
        <taxon>Kineosporiaceae</taxon>
        <taxon>Kineosporia</taxon>
    </lineage>
</organism>
<name>A0ABP7AG90_9ACTN</name>
<dbReference type="Gene3D" id="3.90.1170.40">
    <property type="entry name" value="Molybdopterin biosynthesis MoaE subunit"/>
    <property type="match status" value="1"/>
</dbReference>
<dbReference type="InterPro" id="IPR036563">
    <property type="entry name" value="MoaE_sf"/>
</dbReference>
<dbReference type="Proteomes" id="UP001501074">
    <property type="component" value="Unassembled WGS sequence"/>
</dbReference>
<gene>
    <name evidence="1" type="ORF">GCM10022223_57510</name>
</gene>
<reference evidence="2" key="1">
    <citation type="journal article" date="2019" name="Int. J. Syst. Evol. Microbiol.">
        <title>The Global Catalogue of Microorganisms (GCM) 10K type strain sequencing project: providing services to taxonomists for standard genome sequencing and annotation.</title>
        <authorList>
            <consortium name="The Broad Institute Genomics Platform"/>
            <consortium name="The Broad Institute Genome Sequencing Center for Infectious Disease"/>
            <person name="Wu L."/>
            <person name="Ma J."/>
        </authorList>
    </citation>
    <scope>NUCLEOTIDE SEQUENCE [LARGE SCALE GENOMIC DNA]</scope>
    <source>
        <strain evidence="2">JCM 16902</strain>
    </source>
</reference>